<evidence type="ECO:0000313" key="2">
    <source>
        <dbReference type="Proteomes" id="UP000243579"/>
    </source>
</evidence>
<name>A0A1V9ZNS8_ACHHY</name>
<accession>A0A1V9ZNS8</accession>
<dbReference type="Proteomes" id="UP000243579">
    <property type="component" value="Unassembled WGS sequence"/>
</dbReference>
<protein>
    <submittedName>
        <fullName evidence="1">Uncharacterized protein</fullName>
    </submittedName>
</protein>
<gene>
    <name evidence="1" type="ORF">ACHHYP_20215</name>
</gene>
<evidence type="ECO:0000313" key="1">
    <source>
        <dbReference type="EMBL" id="OQR99655.1"/>
    </source>
</evidence>
<proteinExistence type="predicted"/>
<organism evidence="1 2">
    <name type="scientific">Achlya hypogyna</name>
    <name type="common">Oomycete</name>
    <name type="synonym">Protoachlya hypogyna</name>
    <dbReference type="NCBI Taxonomy" id="1202772"/>
    <lineage>
        <taxon>Eukaryota</taxon>
        <taxon>Sar</taxon>
        <taxon>Stramenopiles</taxon>
        <taxon>Oomycota</taxon>
        <taxon>Saprolegniomycetes</taxon>
        <taxon>Saprolegniales</taxon>
        <taxon>Achlyaceae</taxon>
        <taxon>Achlya</taxon>
    </lineage>
</organism>
<sequence length="193" mass="21691">MDNAIWRAVLVSQCHVKPEKLKPKTKVRLMLATLLAKNRCNHCGDVPTEGCTTIRVHTENYGQKLCKTCFRLPLYQEISHGWAVREFGIEGWHLARLHCRVVANGFDRMKMYNRQAVIDLVQLLQSSPQEPEHQEIAHAAAVEKFKLKPALLTSLPHRLVAAGNGHNRKLYNLRAVMDLAAASGCVPVVLSPK</sequence>
<keyword evidence="2" id="KW-1185">Reference proteome</keyword>
<dbReference type="EMBL" id="JNBR01000049">
    <property type="protein sequence ID" value="OQR99655.1"/>
    <property type="molecule type" value="Genomic_DNA"/>
</dbReference>
<reference evidence="1 2" key="1">
    <citation type="journal article" date="2014" name="Genome Biol. Evol.">
        <title>The secreted proteins of Achlya hypogyna and Thraustotheca clavata identify the ancestral oomycete secretome and reveal gene acquisitions by horizontal gene transfer.</title>
        <authorList>
            <person name="Misner I."/>
            <person name="Blouin N."/>
            <person name="Leonard G."/>
            <person name="Richards T.A."/>
            <person name="Lane C.E."/>
        </authorList>
    </citation>
    <scope>NUCLEOTIDE SEQUENCE [LARGE SCALE GENOMIC DNA]</scope>
    <source>
        <strain evidence="1 2">ATCC 48635</strain>
    </source>
</reference>
<comment type="caution">
    <text evidence="1">The sequence shown here is derived from an EMBL/GenBank/DDBJ whole genome shotgun (WGS) entry which is preliminary data.</text>
</comment>
<dbReference type="AlphaFoldDB" id="A0A1V9ZNS8"/>